<evidence type="ECO:0000313" key="5">
    <source>
        <dbReference type="EMBL" id="MEU6820206.1"/>
    </source>
</evidence>
<dbReference type="SMART" id="SM00421">
    <property type="entry name" value="HTH_LUXR"/>
    <property type="match status" value="1"/>
</dbReference>
<dbReference type="EMBL" id="JBEYXV010000002">
    <property type="protein sequence ID" value="MEU6820206.1"/>
    <property type="molecule type" value="Genomic_DNA"/>
</dbReference>
<keyword evidence="6" id="KW-1185">Reference proteome</keyword>
<sequence length="977" mass="103682">MSERSTTGDGTGSGFGVPELTGRETQRAVIDAALSGIATTGASIILRGDPGTGRTALLGAAEATARRAGLRVLRMTGAEAESELPFAALHQVLWPLLDESDGLSASQRHALEAALGVREGAPPEGFTVAGAALTLLAHAAARRPLVVLLDDLQWADPSSVAVFGYVQRHLAPLPLVAIAATRRTGTASGRALPADREEHDTSACLAGEVIDLPPLDAPQAELLLRTRHPSLPEGVRRRVLRAAAGNPLALHELPEQVRRLAADRAESLASPAPPELPEPFDALPLGERLGRLYEDRLRALPAAARDLLLVAALGDAATRHRTVLRNLAEHAAGPPWHRLEEHIERSGLAHLDPERDLLEFHHPLVRASLTHLASPAELRAAHRQLADALPAEDPRRTLHLAAAALGPDAALAARLHAEADRMSAQGGDAEATVLMARAAGLSTDRASRTARLVAAAALAVRAGRPHLAAEHLAEAEAAARPGRPEPALPYAFAVACTRLHLDADPRPAIELLPAALDAPVPPDAADQYAALVGPILFLLLVAAALTGDERAWDAVDRHAAHPDAPTAAELCRQAWTGPRPAVHAGHAVHELPRRLRETVAALPADRETTDAWLLLWTAAAVDSLGEHCALWSAFARRHAYATQTFTDSLRAHDDFLHGNWDTALAAARTGARTAAEHGYALAETLFVATAGHILAARGDRAGLAALEPALGTRAGERRLRLVTDLLSGMLTLCALGHGHAEEAWRHACDLMTPGAVADRGPWTHLSLVDRVQAAVDSGRTEEARRHLRAVRSSGLARISAHHTFLVTVAEAIAAADDEADERYAAVYAQRDAENWPFPLARAHLAHAVRLRRQHRPEEASAHSRAALTVFTRLDATPWVARAARELAAADADSAVAGGTVGHHPLLTAQETRIARLAARGLTNRQIGARLSLSPRTIGAHLYRIFPKLDITTRAGIARALEASLRNPAAPPQEPPAT</sequence>
<dbReference type="Proteomes" id="UP001551176">
    <property type="component" value="Unassembled WGS sequence"/>
</dbReference>
<dbReference type="PANTHER" id="PTHR16305:SF35">
    <property type="entry name" value="TRANSCRIPTIONAL ACTIVATOR DOMAIN"/>
    <property type="match status" value="1"/>
</dbReference>
<protein>
    <submittedName>
        <fullName evidence="5">LuxR family transcriptional regulator</fullName>
    </submittedName>
</protein>
<proteinExistence type="predicted"/>
<name>A0ABV3BGS4_9ACTN</name>
<dbReference type="PROSITE" id="PS00622">
    <property type="entry name" value="HTH_LUXR_1"/>
    <property type="match status" value="1"/>
</dbReference>
<keyword evidence="1" id="KW-0547">Nucleotide-binding</keyword>
<dbReference type="Pfam" id="PF00196">
    <property type="entry name" value="GerE"/>
    <property type="match status" value="1"/>
</dbReference>
<dbReference type="InterPro" id="IPR041664">
    <property type="entry name" value="AAA_16"/>
</dbReference>
<accession>A0ABV3BGS4</accession>
<dbReference type="Gene3D" id="1.10.10.10">
    <property type="entry name" value="Winged helix-like DNA-binding domain superfamily/Winged helix DNA-binding domain"/>
    <property type="match status" value="1"/>
</dbReference>
<dbReference type="RefSeq" id="WP_359345400.1">
    <property type="nucleotide sequence ID" value="NZ_JBEYXV010000002.1"/>
</dbReference>
<feature type="domain" description="HTH luxR-type" evidence="4">
    <location>
        <begin position="899"/>
        <end position="964"/>
    </location>
</feature>
<dbReference type="PANTHER" id="PTHR16305">
    <property type="entry name" value="TESTICULAR SOLUBLE ADENYLYL CYCLASE"/>
    <property type="match status" value="1"/>
</dbReference>
<dbReference type="SUPFAM" id="SSF46894">
    <property type="entry name" value="C-terminal effector domain of the bipartite response regulators"/>
    <property type="match status" value="1"/>
</dbReference>
<evidence type="ECO:0000256" key="1">
    <source>
        <dbReference type="ARBA" id="ARBA00022741"/>
    </source>
</evidence>
<dbReference type="Pfam" id="PF13191">
    <property type="entry name" value="AAA_16"/>
    <property type="match status" value="1"/>
</dbReference>
<dbReference type="SUPFAM" id="SSF52540">
    <property type="entry name" value="P-loop containing nucleoside triphosphate hydrolases"/>
    <property type="match status" value="1"/>
</dbReference>
<organism evidence="5 6">
    <name type="scientific">Streptomyces atriruber</name>
    <dbReference type="NCBI Taxonomy" id="545121"/>
    <lineage>
        <taxon>Bacteria</taxon>
        <taxon>Bacillati</taxon>
        <taxon>Actinomycetota</taxon>
        <taxon>Actinomycetes</taxon>
        <taxon>Kitasatosporales</taxon>
        <taxon>Streptomycetaceae</taxon>
        <taxon>Streptomyces</taxon>
    </lineage>
</organism>
<dbReference type="PRINTS" id="PR00038">
    <property type="entry name" value="HTHLUXR"/>
</dbReference>
<feature type="region of interest" description="Disordered" evidence="3">
    <location>
        <begin position="1"/>
        <end position="21"/>
    </location>
</feature>
<reference evidence="5 6" key="1">
    <citation type="submission" date="2024-06" db="EMBL/GenBank/DDBJ databases">
        <title>The Natural Products Discovery Center: Release of the First 8490 Sequenced Strains for Exploring Actinobacteria Biosynthetic Diversity.</title>
        <authorList>
            <person name="Kalkreuter E."/>
            <person name="Kautsar S.A."/>
            <person name="Yang D."/>
            <person name="Bader C.D."/>
            <person name="Teijaro C.N."/>
            <person name="Fluegel L."/>
            <person name="Davis C.M."/>
            <person name="Simpson J.R."/>
            <person name="Lauterbach L."/>
            <person name="Steele A.D."/>
            <person name="Gui C."/>
            <person name="Meng S."/>
            <person name="Li G."/>
            <person name="Viehrig K."/>
            <person name="Ye F."/>
            <person name="Su P."/>
            <person name="Kiefer A.F."/>
            <person name="Nichols A."/>
            <person name="Cepeda A.J."/>
            <person name="Yan W."/>
            <person name="Fan B."/>
            <person name="Jiang Y."/>
            <person name="Adhikari A."/>
            <person name="Zheng C.-J."/>
            <person name="Schuster L."/>
            <person name="Cowan T.M."/>
            <person name="Smanski M.J."/>
            <person name="Chevrette M.G."/>
            <person name="De Carvalho L.P.S."/>
            <person name="Shen B."/>
        </authorList>
    </citation>
    <scope>NUCLEOTIDE SEQUENCE [LARGE SCALE GENOMIC DNA]</scope>
    <source>
        <strain evidence="5 6">NPDC046838</strain>
    </source>
</reference>
<evidence type="ECO:0000313" key="6">
    <source>
        <dbReference type="Proteomes" id="UP001551176"/>
    </source>
</evidence>
<dbReference type="PROSITE" id="PS50043">
    <property type="entry name" value="HTH_LUXR_2"/>
    <property type="match status" value="1"/>
</dbReference>
<dbReference type="InterPro" id="IPR016032">
    <property type="entry name" value="Sig_transdc_resp-reg_C-effctor"/>
</dbReference>
<evidence type="ECO:0000259" key="4">
    <source>
        <dbReference type="PROSITE" id="PS50043"/>
    </source>
</evidence>
<keyword evidence="2" id="KW-0067">ATP-binding</keyword>
<comment type="caution">
    <text evidence="5">The sequence shown here is derived from an EMBL/GenBank/DDBJ whole genome shotgun (WGS) entry which is preliminary data.</text>
</comment>
<dbReference type="InterPro" id="IPR027417">
    <property type="entry name" value="P-loop_NTPase"/>
</dbReference>
<gene>
    <name evidence="5" type="ORF">ABZ921_06220</name>
</gene>
<evidence type="ECO:0000256" key="3">
    <source>
        <dbReference type="SAM" id="MobiDB-lite"/>
    </source>
</evidence>
<dbReference type="InterPro" id="IPR000792">
    <property type="entry name" value="Tscrpt_reg_LuxR_C"/>
</dbReference>
<dbReference type="InterPro" id="IPR036388">
    <property type="entry name" value="WH-like_DNA-bd_sf"/>
</dbReference>
<dbReference type="CDD" id="cd06170">
    <property type="entry name" value="LuxR_C_like"/>
    <property type="match status" value="1"/>
</dbReference>
<evidence type="ECO:0000256" key="2">
    <source>
        <dbReference type="ARBA" id="ARBA00022840"/>
    </source>
</evidence>